<keyword evidence="4 11" id="KW-0812">Transmembrane</keyword>
<dbReference type="EC" id="7.6.2.2" evidence="2"/>
<dbReference type="PROSITE" id="PS51257">
    <property type="entry name" value="PROKAR_LIPOPROTEIN"/>
    <property type="match status" value="1"/>
</dbReference>
<dbReference type="SMART" id="SM00382">
    <property type="entry name" value="AAA"/>
    <property type="match status" value="1"/>
</dbReference>
<dbReference type="Gene3D" id="3.40.50.300">
    <property type="entry name" value="P-loop containing nucleotide triphosphate hydrolases"/>
    <property type="match status" value="1"/>
</dbReference>
<dbReference type="CDD" id="cd03250">
    <property type="entry name" value="ABCC_MRP_domain1"/>
    <property type="match status" value="1"/>
</dbReference>
<dbReference type="GO" id="GO:0008559">
    <property type="term" value="F:ABC-type xenobiotic transporter activity"/>
    <property type="evidence" value="ECO:0007669"/>
    <property type="project" value="UniProtKB-EC"/>
</dbReference>
<keyword evidence="3" id="KW-0813">Transport</keyword>
<feature type="domain" description="ABC transporter" evidence="12">
    <location>
        <begin position="108"/>
        <end position="290"/>
    </location>
</feature>
<evidence type="ECO:0000256" key="10">
    <source>
        <dbReference type="ARBA" id="ARBA00034018"/>
    </source>
</evidence>
<keyword evidence="14" id="KW-1185">Reference proteome</keyword>
<dbReference type="PANTHER" id="PTHR24223:SF108">
    <property type="entry name" value="ABC TRANSPORTER C FAMILY MEMBER 8"/>
    <property type="match status" value="1"/>
</dbReference>
<dbReference type="FunFam" id="3.40.50.300:FF:000973">
    <property type="entry name" value="Multidrug resistance-associated protein 4"/>
    <property type="match status" value="1"/>
</dbReference>
<dbReference type="GO" id="GO:0005524">
    <property type="term" value="F:ATP binding"/>
    <property type="evidence" value="ECO:0007669"/>
    <property type="project" value="UniProtKB-KW"/>
</dbReference>
<evidence type="ECO:0000313" key="14">
    <source>
        <dbReference type="Proteomes" id="UP000806378"/>
    </source>
</evidence>
<dbReference type="PROSITE" id="PS00211">
    <property type="entry name" value="ABC_TRANSPORTER_1"/>
    <property type="match status" value="1"/>
</dbReference>
<dbReference type="PROSITE" id="PS50893">
    <property type="entry name" value="ABC_TRANSPORTER_2"/>
    <property type="match status" value="1"/>
</dbReference>
<keyword evidence="5" id="KW-0677">Repeat</keyword>
<dbReference type="EMBL" id="MU099828">
    <property type="protein sequence ID" value="KAF7845818.1"/>
    <property type="molecule type" value="Genomic_DNA"/>
</dbReference>
<dbReference type="InterPro" id="IPR050173">
    <property type="entry name" value="ABC_transporter_C-like"/>
</dbReference>
<proteinExistence type="inferred from homology"/>
<keyword evidence="7" id="KW-0067">ATP-binding</keyword>
<gene>
    <name evidence="13" type="ORF">BT93_L0457</name>
</gene>
<dbReference type="InterPro" id="IPR017871">
    <property type="entry name" value="ABC_transporter-like_CS"/>
</dbReference>
<evidence type="ECO:0000313" key="13">
    <source>
        <dbReference type="EMBL" id="KAF7845818.1"/>
    </source>
</evidence>
<comment type="catalytic activity">
    <reaction evidence="10">
        <text>ATP + H2O + xenobioticSide 1 = ADP + phosphate + xenobioticSide 2.</text>
        <dbReference type="EC" id="7.6.2.2"/>
    </reaction>
</comment>
<reference evidence="13" key="1">
    <citation type="submission" date="2020-05" db="EMBL/GenBank/DDBJ databases">
        <title>WGS assembly of Corymbia citriodora subspecies variegata.</title>
        <authorList>
            <person name="Barry K."/>
            <person name="Hundley H."/>
            <person name="Shu S."/>
            <person name="Jenkins J."/>
            <person name="Grimwood J."/>
            <person name="Baten A."/>
        </authorList>
    </citation>
    <scope>NUCLEOTIDE SEQUENCE</scope>
    <source>
        <strain evidence="13">CV2-018</strain>
    </source>
</reference>
<comment type="similarity">
    <text evidence="1">Belongs to the ABC transporter superfamily. ABCC family. Conjugate transporter (TC 3.A.1.208) subfamily.</text>
</comment>
<dbReference type="AlphaFoldDB" id="A0A8T0CEK2"/>
<evidence type="ECO:0000256" key="7">
    <source>
        <dbReference type="ARBA" id="ARBA00022840"/>
    </source>
</evidence>
<evidence type="ECO:0000256" key="8">
    <source>
        <dbReference type="ARBA" id="ARBA00022989"/>
    </source>
</evidence>
<sequence length="291" mass="31933">MKWLANAQFKRAYGTVLYWVSPTIISSMIFLGCALLQSAPLNASTVFTVLATLRAMGEPVRMIPEALSILIQMMVSFDRINAFLVDDELKNDRIRAVPLEDSSSTVSIQILSGNFAWEMDSPILTLKDINLEAKCWQKIAICGPVGAGKSSLLYAILGEMTKTTGTVKICGSTTYVSQTSWIQSGTVRDNILYGKPMDEAQYENVIKACALDRDISSFSHGDLTEIGQRGLNMSGGQKQRIQLARAVYNNADIYLLDDPFSAVDAHTAAILFNDCVMGVLKNKMVILVTHC</sequence>
<evidence type="ECO:0000256" key="6">
    <source>
        <dbReference type="ARBA" id="ARBA00022741"/>
    </source>
</evidence>
<evidence type="ECO:0000256" key="5">
    <source>
        <dbReference type="ARBA" id="ARBA00022737"/>
    </source>
</evidence>
<dbReference type="Proteomes" id="UP000806378">
    <property type="component" value="Unassembled WGS sequence"/>
</dbReference>
<feature type="transmembrane region" description="Helical" evidence="11">
    <location>
        <begin position="12"/>
        <end position="37"/>
    </location>
</feature>
<dbReference type="OrthoDB" id="6500128at2759"/>
<dbReference type="Gene3D" id="1.20.1560.10">
    <property type="entry name" value="ABC transporter type 1, transmembrane domain"/>
    <property type="match status" value="1"/>
</dbReference>
<evidence type="ECO:0000256" key="9">
    <source>
        <dbReference type="ARBA" id="ARBA00023136"/>
    </source>
</evidence>
<dbReference type="SUPFAM" id="SSF52540">
    <property type="entry name" value="P-loop containing nucleoside triphosphate hydrolases"/>
    <property type="match status" value="1"/>
</dbReference>
<dbReference type="InterPro" id="IPR027417">
    <property type="entry name" value="P-loop_NTPase"/>
</dbReference>
<dbReference type="SUPFAM" id="SSF90123">
    <property type="entry name" value="ABC transporter transmembrane region"/>
    <property type="match status" value="1"/>
</dbReference>
<dbReference type="GO" id="GO:0016887">
    <property type="term" value="F:ATP hydrolysis activity"/>
    <property type="evidence" value="ECO:0007669"/>
    <property type="project" value="InterPro"/>
</dbReference>
<organism evidence="13 14">
    <name type="scientific">Corymbia citriodora subsp. variegata</name>
    <dbReference type="NCBI Taxonomy" id="360336"/>
    <lineage>
        <taxon>Eukaryota</taxon>
        <taxon>Viridiplantae</taxon>
        <taxon>Streptophyta</taxon>
        <taxon>Embryophyta</taxon>
        <taxon>Tracheophyta</taxon>
        <taxon>Spermatophyta</taxon>
        <taxon>Magnoliopsida</taxon>
        <taxon>eudicotyledons</taxon>
        <taxon>Gunneridae</taxon>
        <taxon>Pentapetalae</taxon>
        <taxon>rosids</taxon>
        <taxon>malvids</taxon>
        <taxon>Myrtales</taxon>
        <taxon>Myrtaceae</taxon>
        <taxon>Myrtoideae</taxon>
        <taxon>Eucalypteae</taxon>
        <taxon>Corymbia</taxon>
    </lineage>
</organism>
<dbReference type="InterPro" id="IPR003593">
    <property type="entry name" value="AAA+_ATPase"/>
</dbReference>
<keyword evidence="9 11" id="KW-0472">Membrane</keyword>
<name>A0A8T0CEK2_CORYI</name>
<evidence type="ECO:0000256" key="4">
    <source>
        <dbReference type="ARBA" id="ARBA00022692"/>
    </source>
</evidence>
<dbReference type="Pfam" id="PF00005">
    <property type="entry name" value="ABC_tran"/>
    <property type="match status" value="1"/>
</dbReference>
<keyword evidence="8 11" id="KW-1133">Transmembrane helix</keyword>
<accession>A0A8T0CEK2</accession>
<dbReference type="GO" id="GO:0016020">
    <property type="term" value="C:membrane"/>
    <property type="evidence" value="ECO:0007669"/>
    <property type="project" value="InterPro"/>
</dbReference>
<evidence type="ECO:0000256" key="2">
    <source>
        <dbReference type="ARBA" id="ARBA00012191"/>
    </source>
</evidence>
<comment type="caution">
    <text evidence="13">The sequence shown here is derived from an EMBL/GenBank/DDBJ whole genome shotgun (WGS) entry which is preliminary data.</text>
</comment>
<protein>
    <recommendedName>
        <fullName evidence="2">ABC-type xenobiotic transporter</fullName>
        <ecNumber evidence="2">7.6.2.2</ecNumber>
    </recommendedName>
</protein>
<dbReference type="PANTHER" id="PTHR24223">
    <property type="entry name" value="ATP-BINDING CASSETTE SUB-FAMILY C"/>
    <property type="match status" value="1"/>
</dbReference>
<evidence type="ECO:0000256" key="3">
    <source>
        <dbReference type="ARBA" id="ARBA00022448"/>
    </source>
</evidence>
<dbReference type="InterPro" id="IPR036640">
    <property type="entry name" value="ABC1_TM_sf"/>
</dbReference>
<evidence type="ECO:0000259" key="12">
    <source>
        <dbReference type="PROSITE" id="PS50893"/>
    </source>
</evidence>
<evidence type="ECO:0000256" key="11">
    <source>
        <dbReference type="SAM" id="Phobius"/>
    </source>
</evidence>
<evidence type="ECO:0000256" key="1">
    <source>
        <dbReference type="ARBA" id="ARBA00009726"/>
    </source>
</evidence>
<dbReference type="InterPro" id="IPR003439">
    <property type="entry name" value="ABC_transporter-like_ATP-bd"/>
</dbReference>
<keyword evidence="6" id="KW-0547">Nucleotide-binding</keyword>
<dbReference type="Gramene" id="rna-gnl|WGS:JABURB|Cocit.L0457.1">
    <property type="protein sequence ID" value="cds-KAF7845818.1"/>
    <property type="gene ID" value="gene-BT93_L0457"/>
</dbReference>